<gene>
    <name evidence="4" type="ORF">A2118_03950</name>
</gene>
<dbReference type="PANTHER" id="PTHR11203:SF37">
    <property type="entry name" value="INTEGRATOR COMPLEX SUBUNIT 11"/>
    <property type="match status" value="1"/>
</dbReference>
<dbReference type="InterPro" id="IPR011108">
    <property type="entry name" value="RMMBL"/>
</dbReference>
<organism evidence="4 5">
    <name type="scientific">Candidatus Kaiserbacteria bacterium GWA2_50_9</name>
    <dbReference type="NCBI Taxonomy" id="1798474"/>
    <lineage>
        <taxon>Bacteria</taxon>
        <taxon>Candidatus Kaiseribacteriota</taxon>
    </lineage>
</organism>
<dbReference type="Pfam" id="PF07521">
    <property type="entry name" value="RMMBL"/>
    <property type="match status" value="1"/>
</dbReference>
<dbReference type="Pfam" id="PF00753">
    <property type="entry name" value="Lactamase_B"/>
    <property type="match status" value="1"/>
</dbReference>
<sequence>MRLSFYGGAGKVTGSNFLIEGARGKVLVDCGIEQGADFVEAHIYGPFPYDVKSVDALVLTHAHLDHVGRIPKLVRDGFRGKIYMTPPTKDLAELILRDSVGILGEEASRRGVAPLYEEKDVDETFSLIETLNYHTEKEVAPGLSVYLRNVGHILGSASVRITDKEDGTTLALTGDIGNSPSPLLPNWEPVPDADVLVMESVYGDRLHPPQKERVAKLRDALARAIAKNGTILIPAFSLERTQLMLYELSNFFAVGDLPKVPVFLDSPLAIHVTEVYEKWGMTYFKPETEDEMKREGSIFNFPFLKKTLSREQSGEIEKTAGPKIIIAGAGMSHGGRIGGWEARYLPDPSSTLIIVGYQAPGSPGRRMRGGASSVRINGNEVQIKAKVESLGGWSAHADRDQLLKFAEAALSEKRPKVIFTAIGEPSAERFLAQRIHDYLGGNAIVPEYGQTWEITKDSVTKA</sequence>
<dbReference type="InterPro" id="IPR022712">
    <property type="entry name" value="Beta_Casp"/>
</dbReference>
<name>A0A1F6BUE2_9BACT</name>
<dbReference type="CDD" id="cd16295">
    <property type="entry name" value="TTHA0252-CPSF-like_MBL-fold"/>
    <property type="match status" value="1"/>
</dbReference>
<evidence type="ECO:0000256" key="1">
    <source>
        <dbReference type="ARBA" id="ARBA00022801"/>
    </source>
</evidence>
<dbReference type="InterPro" id="IPR050698">
    <property type="entry name" value="MBL"/>
</dbReference>
<dbReference type="SMART" id="SM01027">
    <property type="entry name" value="Beta-Casp"/>
    <property type="match status" value="1"/>
</dbReference>
<dbReference type="AlphaFoldDB" id="A0A1F6BUE2"/>
<evidence type="ECO:0000313" key="5">
    <source>
        <dbReference type="Proteomes" id="UP000179014"/>
    </source>
</evidence>
<evidence type="ECO:0000259" key="2">
    <source>
        <dbReference type="SMART" id="SM00849"/>
    </source>
</evidence>
<dbReference type="SMART" id="SM00849">
    <property type="entry name" value="Lactamase_B"/>
    <property type="match status" value="1"/>
</dbReference>
<accession>A0A1F6BUE2</accession>
<dbReference type="Proteomes" id="UP000179014">
    <property type="component" value="Unassembled WGS sequence"/>
</dbReference>
<dbReference type="Gene3D" id="3.60.15.10">
    <property type="entry name" value="Ribonuclease Z/Hydroxyacylglutathione hydrolase-like"/>
    <property type="match status" value="1"/>
</dbReference>
<evidence type="ECO:0000313" key="4">
    <source>
        <dbReference type="EMBL" id="OGG40566.1"/>
    </source>
</evidence>
<dbReference type="GO" id="GO:0004521">
    <property type="term" value="F:RNA endonuclease activity"/>
    <property type="evidence" value="ECO:0007669"/>
    <property type="project" value="TreeGrafter"/>
</dbReference>
<dbReference type="PANTHER" id="PTHR11203">
    <property type="entry name" value="CLEAVAGE AND POLYADENYLATION SPECIFICITY FACTOR FAMILY MEMBER"/>
    <property type="match status" value="1"/>
</dbReference>
<dbReference type="GO" id="GO:0016787">
    <property type="term" value="F:hydrolase activity"/>
    <property type="evidence" value="ECO:0007669"/>
    <property type="project" value="UniProtKB-KW"/>
</dbReference>
<dbReference type="InterPro" id="IPR001279">
    <property type="entry name" value="Metallo-B-lactamas"/>
</dbReference>
<proteinExistence type="predicted"/>
<protein>
    <recommendedName>
        <fullName evidence="6">MBL fold hydrolase</fullName>
    </recommendedName>
</protein>
<dbReference type="InterPro" id="IPR036866">
    <property type="entry name" value="RibonucZ/Hydroxyglut_hydro"/>
</dbReference>
<keyword evidence="1" id="KW-0378">Hydrolase</keyword>
<evidence type="ECO:0008006" key="6">
    <source>
        <dbReference type="Google" id="ProtNLM"/>
    </source>
</evidence>
<dbReference type="Gene3D" id="3.40.50.10890">
    <property type="match status" value="1"/>
</dbReference>
<dbReference type="SUPFAM" id="SSF56281">
    <property type="entry name" value="Metallo-hydrolase/oxidoreductase"/>
    <property type="match status" value="1"/>
</dbReference>
<dbReference type="EMBL" id="MFKN01000029">
    <property type="protein sequence ID" value="OGG40566.1"/>
    <property type="molecule type" value="Genomic_DNA"/>
</dbReference>
<comment type="caution">
    <text evidence="4">The sequence shown here is derived from an EMBL/GenBank/DDBJ whole genome shotgun (WGS) entry which is preliminary data.</text>
</comment>
<feature type="domain" description="Metallo-beta-lactamase" evidence="2">
    <location>
        <begin position="13"/>
        <end position="229"/>
    </location>
</feature>
<dbReference type="STRING" id="1798474.A2118_03950"/>
<feature type="domain" description="Beta-Casp" evidence="3">
    <location>
        <begin position="241"/>
        <end position="367"/>
    </location>
</feature>
<evidence type="ECO:0000259" key="3">
    <source>
        <dbReference type="SMART" id="SM01027"/>
    </source>
</evidence>
<reference evidence="4 5" key="1">
    <citation type="journal article" date="2016" name="Nat. Commun.">
        <title>Thousands of microbial genomes shed light on interconnected biogeochemical processes in an aquifer system.</title>
        <authorList>
            <person name="Anantharaman K."/>
            <person name="Brown C.T."/>
            <person name="Hug L.A."/>
            <person name="Sharon I."/>
            <person name="Castelle C.J."/>
            <person name="Probst A.J."/>
            <person name="Thomas B.C."/>
            <person name="Singh A."/>
            <person name="Wilkins M.J."/>
            <person name="Karaoz U."/>
            <person name="Brodie E.L."/>
            <person name="Williams K.H."/>
            <person name="Hubbard S.S."/>
            <person name="Banfield J.F."/>
        </authorList>
    </citation>
    <scope>NUCLEOTIDE SEQUENCE [LARGE SCALE GENOMIC DNA]</scope>
</reference>
<dbReference type="Pfam" id="PF10996">
    <property type="entry name" value="Beta-Casp"/>
    <property type="match status" value="1"/>
</dbReference>